<evidence type="ECO:0000313" key="4">
    <source>
        <dbReference type="EMBL" id="GLB47976.1"/>
    </source>
</evidence>
<comment type="subcellular location">
    <subcellularLocation>
        <location evidence="1">Membrane</location>
    </subcellularLocation>
</comment>
<gene>
    <name evidence="4" type="ORF">Y10_03440</name>
</gene>
<dbReference type="Proteomes" id="UP001143543">
    <property type="component" value="Unassembled WGS sequence"/>
</dbReference>
<reference evidence="4" key="1">
    <citation type="submission" date="2022-07" db="EMBL/GenBank/DDBJ databases">
        <title>Taxonomy of Novel Oxalotrophic and Methylotrophic Bacteria.</title>
        <authorList>
            <person name="Sahin N."/>
            <person name="Tani A."/>
        </authorList>
    </citation>
    <scope>NUCLEOTIDE SEQUENCE</scope>
    <source>
        <strain evidence="4">Y10</strain>
    </source>
</reference>
<keyword evidence="2" id="KW-0472">Membrane</keyword>
<sequence>MVFFSCNDSDDTTTSFNPISYDQLLEDLDFSGYAIITENGEDILRNGYGYANTNLLTPQSSAIQYRLGSVSKTLTAAGIIQLKRDGLITSFEQTIADFDPDFPYGDQITIAQLLSHQSGIPDYLSTIETDALNGTDYDAETIYDIISYMITQNGLLFEPGSQKQYSNSNYLLAALLIEELADNGYYYYITDNILTPLAMYNTHKGNNTVNEQTHALGYLNNQDVTTYPMSITFGAGDWSSTPTDMELWVNAVSSNWYTPNEKELIFTNNVDSGYTDFGLGWFTSKEGAKTMYWHGGDINGFWSMVGFMPENNTTIILLSNHQGDAYSTQRNQIIEALMTSN</sequence>
<dbReference type="InterPro" id="IPR001466">
    <property type="entry name" value="Beta-lactam-related"/>
</dbReference>
<dbReference type="EMBL" id="BRVO01000001">
    <property type="protein sequence ID" value="GLB47976.1"/>
    <property type="molecule type" value="Genomic_DNA"/>
</dbReference>
<dbReference type="Gene3D" id="3.40.710.10">
    <property type="entry name" value="DD-peptidase/beta-lactamase superfamily"/>
    <property type="match status" value="1"/>
</dbReference>
<evidence type="ECO:0000313" key="5">
    <source>
        <dbReference type="Proteomes" id="UP001143543"/>
    </source>
</evidence>
<dbReference type="Pfam" id="PF00144">
    <property type="entry name" value="Beta-lactamase"/>
    <property type="match status" value="1"/>
</dbReference>
<dbReference type="InterPro" id="IPR012338">
    <property type="entry name" value="Beta-lactam/transpept-like"/>
</dbReference>
<feature type="domain" description="Beta-lactamase-related" evidence="3">
    <location>
        <begin position="31"/>
        <end position="331"/>
    </location>
</feature>
<keyword evidence="4" id="KW-0378">Hydrolase</keyword>
<dbReference type="GO" id="GO:0016787">
    <property type="term" value="F:hydrolase activity"/>
    <property type="evidence" value="ECO:0007669"/>
    <property type="project" value="UniProtKB-KW"/>
</dbReference>
<comment type="caution">
    <text evidence="4">The sequence shown here is derived from an EMBL/GenBank/DDBJ whole genome shotgun (WGS) entry which is preliminary data.</text>
</comment>
<evidence type="ECO:0000256" key="2">
    <source>
        <dbReference type="ARBA" id="ARBA00023136"/>
    </source>
</evidence>
<proteinExistence type="predicted"/>
<evidence type="ECO:0000256" key="1">
    <source>
        <dbReference type="ARBA" id="ARBA00004370"/>
    </source>
</evidence>
<accession>A0ABQ5MF03</accession>
<keyword evidence="5" id="KW-1185">Reference proteome</keyword>
<name>A0ABQ5MF03_9FLAO</name>
<dbReference type="PANTHER" id="PTHR46825">
    <property type="entry name" value="D-ALANYL-D-ALANINE-CARBOXYPEPTIDASE/ENDOPEPTIDASE AMPH"/>
    <property type="match status" value="1"/>
</dbReference>
<dbReference type="PANTHER" id="PTHR46825:SF11">
    <property type="entry name" value="PENICILLIN-BINDING PROTEIN 4"/>
    <property type="match status" value="1"/>
</dbReference>
<protein>
    <submittedName>
        <fullName evidence="4">Serine hydrolase</fullName>
    </submittedName>
</protein>
<evidence type="ECO:0000259" key="3">
    <source>
        <dbReference type="Pfam" id="PF00144"/>
    </source>
</evidence>
<organism evidence="4 5">
    <name type="scientific">Neptunitalea lumnitzerae</name>
    <dbReference type="NCBI Taxonomy" id="2965509"/>
    <lineage>
        <taxon>Bacteria</taxon>
        <taxon>Pseudomonadati</taxon>
        <taxon>Bacteroidota</taxon>
        <taxon>Flavobacteriia</taxon>
        <taxon>Flavobacteriales</taxon>
        <taxon>Flavobacteriaceae</taxon>
        <taxon>Neptunitalea</taxon>
    </lineage>
</organism>
<dbReference type="SUPFAM" id="SSF56601">
    <property type="entry name" value="beta-lactamase/transpeptidase-like"/>
    <property type="match status" value="1"/>
</dbReference>
<dbReference type="InterPro" id="IPR050491">
    <property type="entry name" value="AmpC-like"/>
</dbReference>